<dbReference type="EMBL" id="REGN01002824">
    <property type="protein sequence ID" value="RNA25970.1"/>
    <property type="molecule type" value="Genomic_DNA"/>
</dbReference>
<keyword evidence="2" id="KW-0695">RNA-directed DNA polymerase</keyword>
<comment type="caution">
    <text evidence="2">The sequence shown here is derived from an EMBL/GenBank/DDBJ whole genome shotgun (WGS) entry which is preliminary data.</text>
</comment>
<dbReference type="SUPFAM" id="SSF56219">
    <property type="entry name" value="DNase I-like"/>
    <property type="match status" value="1"/>
</dbReference>
<sequence>MYLLLIMLRIGHINIKSLSNKRTELKDRTDSVGGGVALLIKKTIPFEEISLDNFNTESIGIRITIGDLNLQHPRLHSSRINQAGSDFFNYLDSEDSSLLITNKDSPTFLPSHLPDYGAILDLILISSSLISYFKSFESYTALSSDHIPISIDLKFGQDFKEEIISCADLDKAVLSLTNCIQKSIQEATSVIRIREDNSYLILPKFIRDLIKEKNKARKMFQKSRNSQYKTLFNTPNNKVKNEITLFRRDKWKDFCNSLNTLTPSNSKLWKKIKSIDSSNKNISIPKIVTKSGNKKMEEKVSLKFGNESIPYEQNPKFLGITLDKSLSFYKTY</sequence>
<dbReference type="InterPro" id="IPR036691">
    <property type="entry name" value="Endo/exonu/phosph_ase_sf"/>
</dbReference>
<proteinExistence type="predicted"/>
<dbReference type="Proteomes" id="UP000276133">
    <property type="component" value="Unassembled WGS sequence"/>
</dbReference>
<dbReference type="Gene3D" id="3.60.10.10">
    <property type="entry name" value="Endonuclease/exonuclease/phosphatase"/>
    <property type="match status" value="1"/>
</dbReference>
<name>A0A3M7RRD1_BRAPC</name>
<dbReference type="GO" id="GO:0003964">
    <property type="term" value="F:RNA-directed DNA polymerase activity"/>
    <property type="evidence" value="ECO:0007669"/>
    <property type="project" value="UniProtKB-KW"/>
</dbReference>
<protein>
    <submittedName>
        <fullName evidence="2">RNA-directed DNA polymerase from mobile element jockey-like</fullName>
    </submittedName>
</protein>
<organism evidence="2 3">
    <name type="scientific">Brachionus plicatilis</name>
    <name type="common">Marine rotifer</name>
    <name type="synonym">Brachionus muelleri</name>
    <dbReference type="NCBI Taxonomy" id="10195"/>
    <lineage>
        <taxon>Eukaryota</taxon>
        <taxon>Metazoa</taxon>
        <taxon>Spiralia</taxon>
        <taxon>Gnathifera</taxon>
        <taxon>Rotifera</taxon>
        <taxon>Eurotatoria</taxon>
        <taxon>Monogononta</taxon>
        <taxon>Pseudotrocha</taxon>
        <taxon>Ploima</taxon>
        <taxon>Brachionidae</taxon>
        <taxon>Brachionus</taxon>
    </lineage>
</organism>
<dbReference type="InterPro" id="IPR005135">
    <property type="entry name" value="Endo/exonuclease/phosphatase"/>
</dbReference>
<evidence type="ECO:0000259" key="1">
    <source>
        <dbReference type="Pfam" id="PF14529"/>
    </source>
</evidence>
<evidence type="ECO:0000313" key="3">
    <source>
        <dbReference type="Proteomes" id="UP000276133"/>
    </source>
</evidence>
<keyword evidence="3" id="KW-1185">Reference proteome</keyword>
<dbReference type="Pfam" id="PF14529">
    <property type="entry name" value="Exo_endo_phos_2"/>
    <property type="match status" value="1"/>
</dbReference>
<dbReference type="STRING" id="10195.A0A3M7RRD1"/>
<keyword evidence="2" id="KW-0548">Nucleotidyltransferase</keyword>
<reference evidence="2 3" key="1">
    <citation type="journal article" date="2018" name="Sci. Rep.">
        <title>Genomic signatures of local adaptation to the degree of environmental predictability in rotifers.</title>
        <authorList>
            <person name="Franch-Gras L."/>
            <person name="Hahn C."/>
            <person name="Garcia-Roger E.M."/>
            <person name="Carmona M.J."/>
            <person name="Serra M."/>
            <person name="Gomez A."/>
        </authorList>
    </citation>
    <scope>NUCLEOTIDE SEQUENCE [LARGE SCALE GENOMIC DNA]</scope>
    <source>
        <strain evidence="2">HYR1</strain>
    </source>
</reference>
<dbReference type="AlphaFoldDB" id="A0A3M7RRD1"/>
<dbReference type="OrthoDB" id="10065625at2759"/>
<evidence type="ECO:0000313" key="2">
    <source>
        <dbReference type="EMBL" id="RNA25970.1"/>
    </source>
</evidence>
<keyword evidence="2" id="KW-0808">Transferase</keyword>
<feature type="domain" description="Endonuclease/exonuclease/phosphatase" evidence="1">
    <location>
        <begin position="63"/>
        <end position="149"/>
    </location>
</feature>
<gene>
    <name evidence="2" type="ORF">BpHYR1_030083</name>
</gene>
<accession>A0A3M7RRD1</accession>